<dbReference type="Gene3D" id="1.20.120.50">
    <property type="entry name" value="Hemerythrin-like"/>
    <property type="match status" value="1"/>
</dbReference>
<dbReference type="PANTHER" id="PTHR37164:SF1">
    <property type="entry name" value="BACTERIOHEMERYTHRIN"/>
    <property type="match status" value="1"/>
</dbReference>
<proteinExistence type="inferred from homology"/>
<dbReference type="Pfam" id="PF01814">
    <property type="entry name" value="Hemerythrin"/>
    <property type="match status" value="1"/>
</dbReference>
<dbReference type="InterPro" id="IPR035938">
    <property type="entry name" value="Hemerythrin-like_sf"/>
</dbReference>
<dbReference type="InterPro" id="IPR016131">
    <property type="entry name" value="Haemerythrin_Fe_BS"/>
</dbReference>
<sequence>MAHIKWTNELNTEIQVIDSQHHRIVDYINNLYDVRKSHDRNEVEKVLNELVNYTLSHFAFEESLLEDVNYPFINGHKRVHALFIKRVSAFQQRFQLGEDITDELLAVLKSWLINHIRSDDNDYAAIVRANMPNVNANANENAGWISRSVKKFFG</sequence>
<dbReference type="CDD" id="cd12107">
    <property type="entry name" value="Hemerythrin"/>
    <property type="match status" value="1"/>
</dbReference>
<protein>
    <submittedName>
        <fullName evidence="5">Hemerythrin domain protein</fullName>
    </submittedName>
</protein>
<dbReference type="EMBL" id="UOFG01000004">
    <property type="protein sequence ID" value="VAW57887.1"/>
    <property type="molecule type" value="Genomic_DNA"/>
</dbReference>
<dbReference type="PANTHER" id="PTHR37164">
    <property type="entry name" value="BACTERIOHEMERYTHRIN"/>
    <property type="match status" value="1"/>
</dbReference>
<dbReference type="SUPFAM" id="SSF47188">
    <property type="entry name" value="Hemerythrin-like"/>
    <property type="match status" value="1"/>
</dbReference>
<keyword evidence="2" id="KW-0479">Metal-binding</keyword>
<dbReference type="InterPro" id="IPR012827">
    <property type="entry name" value="Hemerythrin_metal-bd"/>
</dbReference>
<dbReference type="NCBIfam" id="NF002007">
    <property type="entry name" value="PRK00808.1"/>
    <property type="match status" value="1"/>
</dbReference>
<feature type="domain" description="Hemerythrin-like" evidence="4">
    <location>
        <begin position="14"/>
        <end position="125"/>
    </location>
</feature>
<evidence type="ECO:0000259" key="4">
    <source>
        <dbReference type="Pfam" id="PF01814"/>
    </source>
</evidence>
<dbReference type="NCBIfam" id="TIGR02481">
    <property type="entry name" value="hemeryth_dom"/>
    <property type="match status" value="1"/>
</dbReference>
<dbReference type="AlphaFoldDB" id="A0A3B0X4Q2"/>
<accession>A0A3B0X4Q2</accession>
<keyword evidence="3" id="KW-0408">Iron</keyword>
<dbReference type="InterPro" id="IPR050669">
    <property type="entry name" value="Hemerythrin"/>
</dbReference>
<name>A0A3B0X4Q2_9ZZZZ</name>
<reference evidence="5" key="1">
    <citation type="submission" date="2018-06" db="EMBL/GenBank/DDBJ databases">
        <authorList>
            <person name="Zhirakovskaya E."/>
        </authorList>
    </citation>
    <scope>NUCLEOTIDE SEQUENCE</scope>
</reference>
<dbReference type="InterPro" id="IPR012312">
    <property type="entry name" value="Hemerythrin-like"/>
</dbReference>
<dbReference type="PROSITE" id="PS00550">
    <property type="entry name" value="HEMERYTHRINS"/>
    <property type="match status" value="1"/>
</dbReference>
<dbReference type="NCBIfam" id="NF033749">
    <property type="entry name" value="bact_hemeryth"/>
    <property type="match status" value="1"/>
</dbReference>
<evidence type="ECO:0000313" key="5">
    <source>
        <dbReference type="EMBL" id="VAW57887.1"/>
    </source>
</evidence>
<evidence type="ECO:0000256" key="3">
    <source>
        <dbReference type="ARBA" id="ARBA00023004"/>
    </source>
</evidence>
<dbReference type="GO" id="GO:0046872">
    <property type="term" value="F:metal ion binding"/>
    <property type="evidence" value="ECO:0007669"/>
    <property type="project" value="UniProtKB-KW"/>
</dbReference>
<evidence type="ECO:0000256" key="2">
    <source>
        <dbReference type="ARBA" id="ARBA00022723"/>
    </source>
</evidence>
<gene>
    <name evidence="5" type="ORF">MNBD_GAMMA11-2001</name>
</gene>
<comment type="similarity">
    <text evidence="1">Belongs to the hemerythrin family.</text>
</comment>
<organism evidence="5">
    <name type="scientific">hydrothermal vent metagenome</name>
    <dbReference type="NCBI Taxonomy" id="652676"/>
    <lineage>
        <taxon>unclassified sequences</taxon>
        <taxon>metagenomes</taxon>
        <taxon>ecological metagenomes</taxon>
    </lineage>
</organism>
<evidence type="ECO:0000256" key="1">
    <source>
        <dbReference type="ARBA" id="ARBA00010587"/>
    </source>
</evidence>